<dbReference type="PANTHER" id="PTHR32332:SF18">
    <property type="entry name" value="2-NITROPROPANE DIOXYGENASE"/>
    <property type="match status" value="1"/>
</dbReference>
<keyword evidence="3 4" id="KW-0560">Oxidoreductase</keyword>
<dbReference type="Pfam" id="PF03060">
    <property type="entry name" value="NMO"/>
    <property type="match status" value="1"/>
</dbReference>
<proteinExistence type="predicted"/>
<sequence length="359" mass="38192">MNIPKLDIGGLLAEIPIIQGAMGIGVSGPELAAAVANEGGVGVIAGVNIGYNEPDFKTNTLAANLRALKKQIKQARQLAPKGIIGINLMVAMNHYIEIAHAAVHEGIDLIISGAGLPTNLPETVQGFKTRIAPIVSSGKASKIILQYWDKHYGRIADMVIVEGPEAGGHLGFSQEILNAQNKPSVIDIVKEVIAAVKPFEEKYKKNIPVIAAGGIYTGSDIADCLNAGASGVQMATRFVATDECDADIRFKEKYIAAKNDDVVIIKSPVGLPGRALNNKFIQELDEYREKIAGCVQCLKGCNPKVAPYCISTALINAVRGNIDDGLVFVGSNVYKIDKIVSVKSLIEELLNEMALAPNQ</sequence>
<keyword evidence="1" id="KW-0285">Flavoprotein</keyword>
<dbReference type="GO" id="GO:0018580">
    <property type="term" value="F:nitronate monooxygenase activity"/>
    <property type="evidence" value="ECO:0007669"/>
    <property type="project" value="InterPro"/>
</dbReference>
<evidence type="ECO:0000256" key="2">
    <source>
        <dbReference type="ARBA" id="ARBA00022643"/>
    </source>
</evidence>
<dbReference type="CDD" id="cd04730">
    <property type="entry name" value="NPD_like"/>
    <property type="match status" value="1"/>
</dbReference>
<comment type="caution">
    <text evidence="4">The sequence shown here is derived from an EMBL/GenBank/DDBJ whole genome shotgun (WGS) entry which is preliminary data.</text>
</comment>
<dbReference type="AlphaFoldDB" id="A0A644WMI1"/>
<evidence type="ECO:0000313" key="4">
    <source>
        <dbReference type="EMBL" id="MPM05115.1"/>
    </source>
</evidence>
<name>A0A644WMI1_9ZZZZ</name>
<accession>A0A644WMI1</accession>
<dbReference type="InterPro" id="IPR013785">
    <property type="entry name" value="Aldolase_TIM"/>
</dbReference>
<dbReference type="PANTHER" id="PTHR32332">
    <property type="entry name" value="2-NITROPROPANE DIOXYGENASE"/>
    <property type="match status" value="1"/>
</dbReference>
<organism evidence="4">
    <name type="scientific">bioreactor metagenome</name>
    <dbReference type="NCBI Taxonomy" id="1076179"/>
    <lineage>
        <taxon>unclassified sequences</taxon>
        <taxon>metagenomes</taxon>
        <taxon>ecological metagenomes</taxon>
    </lineage>
</organism>
<evidence type="ECO:0000256" key="1">
    <source>
        <dbReference type="ARBA" id="ARBA00022630"/>
    </source>
</evidence>
<reference evidence="4" key="1">
    <citation type="submission" date="2019-08" db="EMBL/GenBank/DDBJ databases">
        <authorList>
            <person name="Kucharzyk K."/>
            <person name="Murdoch R.W."/>
            <person name="Higgins S."/>
            <person name="Loffler F."/>
        </authorList>
    </citation>
    <scope>NUCLEOTIDE SEQUENCE</scope>
</reference>
<dbReference type="EC" id="1.3.-.-" evidence="4"/>
<keyword evidence="2" id="KW-0288">FMN</keyword>
<dbReference type="SUPFAM" id="SSF51412">
    <property type="entry name" value="Inosine monophosphate dehydrogenase (IMPDH)"/>
    <property type="match status" value="1"/>
</dbReference>
<dbReference type="EMBL" id="VSSQ01001101">
    <property type="protein sequence ID" value="MPM05115.1"/>
    <property type="molecule type" value="Genomic_DNA"/>
</dbReference>
<evidence type="ECO:0000256" key="3">
    <source>
        <dbReference type="ARBA" id="ARBA00023002"/>
    </source>
</evidence>
<dbReference type="InterPro" id="IPR004136">
    <property type="entry name" value="NMO"/>
</dbReference>
<dbReference type="Gene3D" id="3.20.20.70">
    <property type="entry name" value="Aldolase class I"/>
    <property type="match status" value="1"/>
</dbReference>
<gene>
    <name evidence="4" type="primary">pyrD_18</name>
    <name evidence="4" type="ORF">SDC9_51400</name>
</gene>
<protein>
    <submittedName>
        <fullName evidence="4">Dihydroorotate dehydrogenase</fullName>
        <ecNumber evidence="4">1.3.-.-</ecNumber>
    </submittedName>
</protein>